<dbReference type="GO" id="GO:0016874">
    <property type="term" value="F:ligase activity"/>
    <property type="evidence" value="ECO:0007669"/>
    <property type="project" value="UniProtKB-KW"/>
</dbReference>
<comment type="subunit">
    <text evidence="2 8">Homodimer.</text>
</comment>
<sequence>MVEFIEQGAMCPALLMASFRTVKGFRDFFPEECALRNYIFDTWRSVARRYGFVEYEAPVVESTDLYRKKSGDEITSQLFCFSDKAEREISLRPEVTPSLARMATTRHRDYKKPMKWFQIGSCFRYEEPQEGRTREFIQFNADILGDASQGTDAELVALSIDVMLAFGIQAEDFVIRLSNRQIWTDFLADKNIAVEHTSAFLQIIDKIERAKPEDTTKKLEAIGLTLDEVRSFMTGTDGDHPAFAALKADLSARGLWSYVKIDASIVRGLAYYTGTVFEVFDLKHGLRAVAGGGRYDKLCSLMSDGSVDMPAAGFAMGDVVLGILLSKTPGAQFGITEYLNAQQGVEAYVVIADEAQRAPALATVQALRSAGVRVDYSFSAQKVGKQFQAAENQKARLAVVFGAEYPQVAIKNLVSRSQELVAVEALVEFVTDELKKPITGKLIA</sequence>
<evidence type="ECO:0000256" key="1">
    <source>
        <dbReference type="ARBA" id="ARBA00008226"/>
    </source>
</evidence>
<dbReference type="PIRSF" id="PIRSF001549">
    <property type="entry name" value="His-tRNA_synth"/>
    <property type="match status" value="1"/>
</dbReference>
<keyword evidence="3 8" id="KW-0436">Ligase</keyword>
<comment type="subcellular location">
    <subcellularLocation>
        <location evidence="8">Cytoplasm</location>
    </subcellularLocation>
</comment>
<keyword evidence="6 8" id="KW-0030">Aminoacyl-tRNA synthetase</keyword>
<dbReference type="PANTHER" id="PTHR43707">
    <property type="entry name" value="HISTIDYL-TRNA SYNTHETASE"/>
    <property type="match status" value="1"/>
</dbReference>
<dbReference type="EMBL" id="BAABIA010000009">
    <property type="protein sequence ID" value="GAA5146561.1"/>
    <property type="molecule type" value="Genomic_DNA"/>
</dbReference>
<evidence type="ECO:0000256" key="3">
    <source>
        <dbReference type="ARBA" id="ARBA00022598"/>
    </source>
</evidence>
<keyword evidence="8" id="KW-0963">Cytoplasm</keyword>
<dbReference type="CDD" id="cd00773">
    <property type="entry name" value="HisRS-like_core"/>
    <property type="match status" value="1"/>
</dbReference>
<evidence type="ECO:0000256" key="2">
    <source>
        <dbReference type="ARBA" id="ARBA00011738"/>
    </source>
</evidence>
<comment type="similarity">
    <text evidence="1 8">Belongs to the class-II aminoacyl-tRNA synthetase family.</text>
</comment>
<reference evidence="11" key="1">
    <citation type="journal article" date="2019" name="Int. J. Syst. Evol. Microbiol.">
        <title>The Global Catalogue of Microorganisms (GCM) 10K type strain sequencing project: providing services to taxonomists for standard genome sequencing and annotation.</title>
        <authorList>
            <consortium name="The Broad Institute Genomics Platform"/>
            <consortium name="The Broad Institute Genome Sequencing Center for Infectious Disease"/>
            <person name="Wu L."/>
            <person name="Ma J."/>
        </authorList>
    </citation>
    <scope>NUCLEOTIDE SEQUENCE [LARGE SCALE GENOMIC DNA]</scope>
    <source>
        <strain evidence="11">JCM 18053</strain>
    </source>
</reference>
<dbReference type="InterPro" id="IPR045864">
    <property type="entry name" value="aa-tRNA-synth_II/BPL/LPL"/>
</dbReference>
<evidence type="ECO:0000256" key="4">
    <source>
        <dbReference type="ARBA" id="ARBA00022741"/>
    </source>
</evidence>
<dbReference type="Proteomes" id="UP001499852">
    <property type="component" value="Unassembled WGS sequence"/>
</dbReference>
<dbReference type="Gene3D" id="3.30.930.10">
    <property type="entry name" value="Bira Bifunctional Protein, Domain 2"/>
    <property type="match status" value="1"/>
</dbReference>
<proteinExistence type="inferred from homology"/>
<comment type="catalytic activity">
    <reaction evidence="7 8">
        <text>tRNA(His) + L-histidine + ATP = L-histidyl-tRNA(His) + AMP + diphosphate + H(+)</text>
        <dbReference type="Rhea" id="RHEA:17313"/>
        <dbReference type="Rhea" id="RHEA-COMP:9665"/>
        <dbReference type="Rhea" id="RHEA-COMP:9689"/>
        <dbReference type="ChEBI" id="CHEBI:15378"/>
        <dbReference type="ChEBI" id="CHEBI:30616"/>
        <dbReference type="ChEBI" id="CHEBI:33019"/>
        <dbReference type="ChEBI" id="CHEBI:57595"/>
        <dbReference type="ChEBI" id="CHEBI:78442"/>
        <dbReference type="ChEBI" id="CHEBI:78527"/>
        <dbReference type="ChEBI" id="CHEBI:456215"/>
        <dbReference type="EC" id="6.1.1.21"/>
    </reaction>
</comment>
<dbReference type="InterPro" id="IPR015807">
    <property type="entry name" value="His-tRNA-ligase"/>
</dbReference>
<keyword evidence="8" id="KW-0067">ATP-binding</keyword>
<evidence type="ECO:0000259" key="9">
    <source>
        <dbReference type="PROSITE" id="PS50862"/>
    </source>
</evidence>
<dbReference type="InterPro" id="IPR004516">
    <property type="entry name" value="HisRS/HisZ"/>
</dbReference>
<feature type="domain" description="Aminoacyl-transfer RNA synthetases class-II family profile" evidence="9">
    <location>
        <begin position="20"/>
        <end position="388"/>
    </location>
</feature>
<evidence type="ECO:0000313" key="10">
    <source>
        <dbReference type="EMBL" id="GAA5146561.1"/>
    </source>
</evidence>
<comment type="caution">
    <text evidence="10">The sequence shown here is derived from an EMBL/GenBank/DDBJ whole genome shotgun (WGS) entry which is preliminary data.</text>
</comment>
<evidence type="ECO:0000256" key="8">
    <source>
        <dbReference type="HAMAP-Rule" id="MF_00127"/>
    </source>
</evidence>
<dbReference type="EC" id="6.1.1.21" evidence="8"/>
<evidence type="ECO:0000256" key="7">
    <source>
        <dbReference type="ARBA" id="ARBA00047639"/>
    </source>
</evidence>
<protein>
    <recommendedName>
        <fullName evidence="8">Histidine--tRNA ligase</fullName>
        <ecNumber evidence="8">6.1.1.21</ecNumber>
    </recommendedName>
    <alternativeName>
        <fullName evidence="8">Histidyl-tRNA synthetase</fullName>
        <shortName evidence="8">HisRS</shortName>
    </alternativeName>
</protein>
<accession>A0ABP9PKX9</accession>
<dbReference type="PANTHER" id="PTHR43707:SF1">
    <property type="entry name" value="HISTIDINE--TRNA LIGASE, MITOCHONDRIAL-RELATED"/>
    <property type="match status" value="1"/>
</dbReference>
<evidence type="ECO:0000256" key="6">
    <source>
        <dbReference type="ARBA" id="ARBA00023146"/>
    </source>
</evidence>
<dbReference type="InterPro" id="IPR006195">
    <property type="entry name" value="aa-tRNA-synth_II"/>
</dbReference>
<keyword evidence="4 8" id="KW-0547">Nucleotide-binding</keyword>
<dbReference type="InterPro" id="IPR036621">
    <property type="entry name" value="Anticodon-bd_dom_sf"/>
</dbReference>
<dbReference type="NCBIfam" id="TIGR00442">
    <property type="entry name" value="hisS"/>
    <property type="match status" value="1"/>
</dbReference>
<keyword evidence="5 8" id="KW-0648">Protein biosynthesis</keyword>
<dbReference type="Pfam" id="PF03129">
    <property type="entry name" value="HGTP_anticodon"/>
    <property type="match status" value="1"/>
</dbReference>
<dbReference type="PROSITE" id="PS50862">
    <property type="entry name" value="AA_TRNA_LIGASE_II"/>
    <property type="match status" value="1"/>
</dbReference>
<organism evidence="10 11">
    <name type="scientific">Prosthecobacter algae</name>
    <dbReference type="NCBI Taxonomy" id="1144682"/>
    <lineage>
        <taxon>Bacteria</taxon>
        <taxon>Pseudomonadati</taxon>
        <taxon>Verrucomicrobiota</taxon>
        <taxon>Verrucomicrobiia</taxon>
        <taxon>Verrucomicrobiales</taxon>
        <taxon>Verrucomicrobiaceae</taxon>
        <taxon>Prosthecobacter</taxon>
    </lineage>
</organism>
<keyword evidence="11" id="KW-1185">Reference proteome</keyword>
<name>A0ABP9PKX9_9BACT</name>
<dbReference type="Gene3D" id="3.40.50.800">
    <property type="entry name" value="Anticodon-binding domain"/>
    <property type="match status" value="1"/>
</dbReference>
<evidence type="ECO:0000313" key="11">
    <source>
        <dbReference type="Proteomes" id="UP001499852"/>
    </source>
</evidence>
<gene>
    <name evidence="8 10" type="primary">hisS</name>
    <name evidence="10" type="ORF">GCM10023213_39850</name>
</gene>
<dbReference type="SUPFAM" id="SSF55681">
    <property type="entry name" value="Class II aaRS and biotin synthetases"/>
    <property type="match status" value="1"/>
</dbReference>
<dbReference type="InterPro" id="IPR041715">
    <property type="entry name" value="HisRS-like_core"/>
</dbReference>
<dbReference type="SUPFAM" id="SSF52954">
    <property type="entry name" value="Class II aaRS ABD-related"/>
    <property type="match status" value="1"/>
</dbReference>
<dbReference type="InterPro" id="IPR004154">
    <property type="entry name" value="Anticodon-bd"/>
</dbReference>
<evidence type="ECO:0000256" key="5">
    <source>
        <dbReference type="ARBA" id="ARBA00022917"/>
    </source>
</evidence>
<dbReference type="HAMAP" id="MF_00127">
    <property type="entry name" value="His_tRNA_synth"/>
    <property type="match status" value="1"/>
</dbReference>
<dbReference type="Pfam" id="PF13393">
    <property type="entry name" value="tRNA-synt_His"/>
    <property type="match status" value="1"/>
</dbReference>